<evidence type="ECO:0000313" key="1">
    <source>
        <dbReference type="EMBL" id="MFC4692625.1"/>
    </source>
</evidence>
<dbReference type="RefSeq" id="WP_387986847.1">
    <property type="nucleotide sequence ID" value="NZ_JBHSGR010000003.1"/>
</dbReference>
<evidence type="ECO:0000313" key="2">
    <source>
        <dbReference type="Proteomes" id="UP001596025"/>
    </source>
</evidence>
<reference evidence="2" key="1">
    <citation type="journal article" date="2019" name="Int. J. Syst. Evol. Microbiol.">
        <title>The Global Catalogue of Microorganisms (GCM) 10K type strain sequencing project: providing services to taxonomists for standard genome sequencing and annotation.</title>
        <authorList>
            <consortium name="The Broad Institute Genomics Platform"/>
            <consortium name="The Broad Institute Genome Sequencing Center for Infectious Disease"/>
            <person name="Wu L."/>
            <person name="Ma J."/>
        </authorList>
    </citation>
    <scope>NUCLEOTIDE SEQUENCE [LARGE SCALE GENOMIC DNA]</scope>
    <source>
        <strain evidence="2">CCUG 62763</strain>
    </source>
</reference>
<dbReference type="EMBL" id="JBHSGR010000003">
    <property type="protein sequence ID" value="MFC4692625.1"/>
    <property type="molecule type" value="Genomic_DNA"/>
</dbReference>
<name>A0ABV9LHS4_9ACTN</name>
<keyword evidence="2" id="KW-1185">Reference proteome</keyword>
<dbReference type="Proteomes" id="UP001596025">
    <property type="component" value="Unassembled WGS sequence"/>
</dbReference>
<proteinExistence type="predicted"/>
<gene>
    <name evidence="1" type="ORF">ACFO3M_04415</name>
</gene>
<comment type="caution">
    <text evidence="1">The sequence shown here is derived from an EMBL/GenBank/DDBJ whole genome shotgun (WGS) entry which is preliminary data.</text>
</comment>
<protein>
    <submittedName>
        <fullName evidence="1">Uncharacterized protein</fullName>
    </submittedName>
</protein>
<sequence>MSTDLELFADEQVELLPERTTMQAGFFQNGNLSIAVAVNAGNINFGGTQINAAVAAALAGSNVRFGG</sequence>
<accession>A0ABV9LHS4</accession>
<organism evidence="1 2">
    <name type="scientific">Geodermatophilus arenarius</name>
    <dbReference type="NCBI Taxonomy" id="1137990"/>
    <lineage>
        <taxon>Bacteria</taxon>
        <taxon>Bacillati</taxon>
        <taxon>Actinomycetota</taxon>
        <taxon>Actinomycetes</taxon>
        <taxon>Geodermatophilales</taxon>
        <taxon>Geodermatophilaceae</taxon>
        <taxon>Geodermatophilus</taxon>
    </lineage>
</organism>